<dbReference type="EMBL" id="JALP01000009">
    <property type="protein sequence ID" value="THG92249.1"/>
    <property type="molecule type" value="Genomic_DNA"/>
</dbReference>
<dbReference type="eggNOG" id="ENOG5030D3X">
    <property type="taxonomic scope" value="Bacteria"/>
</dbReference>
<evidence type="ECO:0000313" key="1">
    <source>
        <dbReference type="EMBL" id="KGA97466.1"/>
    </source>
</evidence>
<protein>
    <submittedName>
        <fullName evidence="1">Uncharacterized protein</fullName>
    </submittedName>
</protein>
<dbReference type="AlphaFoldDB" id="A0A094WKT1"/>
<reference evidence="2 4" key="2">
    <citation type="submission" date="2014-01" db="EMBL/GenBank/DDBJ databases">
        <title>Draft genome sequencing of Bacillus alcalophilus CGMCC 1.3604.</title>
        <authorList>
            <person name="Yang J."/>
            <person name="Diao L."/>
            <person name="Yang S."/>
        </authorList>
    </citation>
    <scope>NUCLEOTIDE SEQUENCE [LARGE SCALE GENOMIC DNA]</scope>
    <source>
        <strain evidence="2 4">CGMCC 1.3604</strain>
    </source>
</reference>
<proteinExistence type="predicted"/>
<gene>
    <name evidence="2" type="ORF">AJ85_13820</name>
    <name evidence="1" type="ORF">BALCAV_0209860</name>
</gene>
<organism evidence="1 3">
    <name type="scientific">Alkalihalobacillus alcalophilus ATCC 27647 = CGMCC 1.3604</name>
    <dbReference type="NCBI Taxonomy" id="1218173"/>
    <lineage>
        <taxon>Bacteria</taxon>
        <taxon>Bacillati</taxon>
        <taxon>Bacillota</taxon>
        <taxon>Bacilli</taxon>
        <taxon>Bacillales</taxon>
        <taxon>Bacillaceae</taxon>
        <taxon>Alkalihalobacillus</taxon>
    </lineage>
</organism>
<evidence type="ECO:0000313" key="3">
    <source>
        <dbReference type="Proteomes" id="UP000002754"/>
    </source>
</evidence>
<sequence length="83" mass="9656">MEITIHKKRSVKEAGDLIATVDDKLYALIEDEDDKYPYLLLDLQTFKIIQNYDSLPTNQELEFDIEAELSGVYHHEDAEININ</sequence>
<dbReference type="Proteomes" id="UP000002754">
    <property type="component" value="Unassembled WGS sequence"/>
</dbReference>
<dbReference type="OrthoDB" id="2883715at2"/>
<reference evidence="1 3" key="1">
    <citation type="journal article" date="2014" name="Genome Announc.">
        <title>Draft Genome Sequence of Bacillus alcalophilus AV1934, a Classic Alkaliphile Isolated from Human Feces in 1934.</title>
        <authorList>
            <person name="Attie O."/>
            <person name="Jayaprakash A."/>
            <person name="Shah H."/>
            <person name="Paulsen I.T."/>
            <person name="Morino M."/>
            <person name="Takahashi Y."/>
            <person name="Narumi I."/>
            <person name="Sachidanandam R."/>
            <person name="Satoh K."/>
            <person name="Ito M."/>
            <person name="Krulwich T.A."/>
        </authorList>
    </citation>
    <scope>NUCLEOTIDE SEQUENCE [LARGE SCALE GENOMIC DNA]</scope>
    <source>
        <strain evidence="1 3">AV1934</strain>
    </source>
</reference>
<dbReference type="EMBL" id="ALPT02000028">
    <property type="protein sequence ID" value="KGA97466.1"/>
    <property type="molecule type" value="Genomic_DNA"/>
</dbReference>
<dbReference type="Proteomes" id="UP000297014">
    <property type="component" value="Unassembled WGS sequence"/>
</dbReference>
<evidence type="ECO:0000313" key="2">
    <source>
        <dbReference type="EMBL" id="THG92249.1"/>
    </source>
</evidence>
<comment type="caution">
    <text evidence="1">The sequence shown here is derived from an EMBL/GenBank/DDBJ whole genome shotgun (WGS) entry which is preliminary data.</text>
</comment>
<accession>A0A094WKT1</accession>
<keyword evidence="3" id="KW-1185">Reference proteome</keyword>
<dbReference type="RefSeq" id="WP_003321897.1">
    <property type="nucleotide sequence ID" value="NZ_ALPT02000028.1"/>
</dbReference>
<evidence type="ECO:0000313" key="4">
    <source>
        <dbReference type="Proteomes" id="UP000297014"/>
    </source>
</evidence>
<name>A0A094WKT1_ALKAL</name>